<protein>
    <recommendedName>
        <fullName evidence="3">ATP phosphoribosyltransferase</fullName>
        <ecNumber evidence="3">2.4.2.17</ecNumber>
    </recommendedName>
</protein>
<dbReference type="PANTHER" id="PTHR21403">
    <property type="entry name" value="ATP PHOSPHORIBOSYLTRANSFERASE ATP-PRTASE"/>
    <property type="match status" value="1"/>
</dbReference>
<dbReference type="EC" id="2.4.2.17" evidence="3"/>
<dbReference type="PANTHER" id="PTHR21403:SF8">
    <property type="entry name" value="ATP PHOSPHORIBOSYLTRANSFERASE"/>
    <property type="match status" value="1"/>
</dbReference>
<evidence type="ECO:0000256" key="5">
    <source>
        <dbReference type="ARBA" id="ARBA00022676"/>
    </source>
</evidence>
<dbReference type="PROSITE" id="PS01316">
    <property type="entry name" value="ATP_P_PHORIBOSYLTR"/>
    <property type="match status" value="1"/>
</dbReference>
<dbReference type="InterPro" id="IPR001348">
    <property type="entry name" value="ATP_PRibTrfase_HisG"/>
</dbReference>
<dbReference type="UniPathway" id="UPA00031">
    <property type="reaction ID" value="UER00006"/>
</dbReference>
<evidence type="ECO:0000259" key="8">
    <source>
        <dbReference type="Pfam" id="PF01634"/>
    </source>
</evidence>
<name>A0A381T2K2_9ZZZZ</name>
<dbReference type="InterPro" id="IPR018198">
    <property type="entry name" value="ATP_PRibTrfase_CS"/>
</dbReference>
<feature type="non-terminal residue" evidence="9">
    <location>
        <position position="1"/>
    </location>
</feature>
<dbReference type="Pfam" id="PF01634">
    <property type="entry name" value="HisG"/>
    <property type="match status" value="1"/>
</dbReference>
<evidence type="ECO:0000256" key="2">
    <source>
        <dbReference type="ARBA" id="ARBA00004667"/>
    </source>
</evidence>
<accession>A0A381T2K2</accession>
<dbReference type="EMBL" id="UINC01003874">
    <property type="protein sequence ID" value="SVA09969.1"/>
    <property type="molecule type" value="Genomic_DNA"/>
</dbReference>
<keyword evidence="6" id="KW-0808">Transferase</keyword>
<dbReference type="GO" id="GO:0000105">
    <property type="term" value="P:L-histidine biosynthetic process"/>
    <property type="evidence" value="ECO:0007669"/>
    <property type="project" value="UniProtKB-UniPathway"/>
</dbReference>
<evidence type="ECO:0000256" key="7">
    <source>
        <dbReference type="ARBA" id="ARBA00023102"/>
    </source>
</evidence>
<evidence type="ECO:0000313" key="9">
    <source>
        <dbReference type="EMBL" id="SVA09969.1"/>
    </source>
</evidence>
<organism evidence="9">
    <name type="scientific">marine metagenome</name>
    <dbReference type="NCBI Taxonomy" id="408172"/>
    <lineage>
        <taxon>unclassified sequences</taxon>
        <taxon>metagenomes</taxon>
        <taxon>ecological metagenomes</taxon>
    </lineage>
</organism>
<proteinExistence type="predicted"/>
<gene>
    <name evidence="9" type="ORF">METZ01_LOCUS62823</name>
</gene>
<sequence length="235" mass="26295">VLFQRQSDITIEIDGGSADIGIVGLDRFYESRLERGETVLIHKDLGFGNSKLVIAVPDAWLDVTSMADLADIALEFRSKGRDLRIASKYQRLVKRFLNQNDVNYVSMVHVSGGLEAAPVIGYADVIADITATGRTLRENDLRILIDGTVMESQSVMVGNARTLANDQNKLQNIREILGKIDANLRTRDNQSISAKIEGQSESETEPQPIQQRELYDSYKRLIENIKPFSESVQNR</sequence>
<dbReference type="InterPro" id="IPR013820">
    <property type="entry name" value="ATP_PRibTrfase_cat"/>
</dbReference>
<dbReference type="GO" id="GO:0003879">
    <property type="term" value="F:ATP phosphoribosyltransferase activity"/>
    <property type="evidence" value="ECO:0007669"/>
    <property type="project" value="UniProtKB-EC"/>
</dbReference>
<dbReference type="SUPFAM" id="SSF53850">
    <property type="entry name" value="Periplasmic binding protein-like II"/>
    <property type="match status" value="1"/>
</dbReference>
<feature type="domain" description="ATP phosphoribosyltransferase catalytic" evidence="8">
    <location>
        <begin position="5"/>
        <end position="176"/>
    </location>
</feature>
<dbReference type="GO" id="GO:0005737">
    <property type="term" value="C:cytoplasm"/>
    <property type="evidence" value="ECO:0007669"/>
    <property type="project" value="InterPro"/>
</dbReference>
<reference evidence="9" key="1">
    <citation type="submission" date="2018-05" db="EMBL/GenBank/DDBJ databases">
        <authorList>
            <person name="Lanie J.A."/>
            <person name="Ng W.-L."/>
            <person name="Kazmierczak K.M."/>
            <person name="Andrzejewski T.M."/>
            <person name="Davidsen T.M."/>
            <person name="Wayne K.J."/>
            <person name="Tettelin H."/>
            <person name="Glass J.I."/>
            <person name="Rusch D."/>
            <person name="Podicherti R."/>
            <person name="Tsui H.-C.T."/>
            <person name="Winkler M.E."/>
        </authorList>
    </citation>
    <scope>NUCLEOTIDE SEQUENCE</scope>
</reference>
<comment type="catalytic activity">
    <reaction evidence="1">
        <text>1-(5-phospho-beta-D-ribosyl)-ATP + diphosphate = 5-phospho-alpha-D-ribose 1-diphosphate + ATP</text>
        <dbReference type="Rhea" id="RHEA:18473"/>
        <dbReference type="ChEBI" id="CHEBI:30616"/>
        <dbReference type="ChEBI" id="CHEBI:33019"/>
        <dbReference type="ChEBI" id="CHEBI:58017"/>
        <dbReference type="ChEBI" id="CHEBI:73183"/>
        <dbReference type="EC" id="2.4.2.17"/>
    </reaction>
</comment>
<evidence type="ECO:0000256" key="3">
    <source>
        <dbReference type="ARBA" id="ARBA00011946"/>
    </source>
</evidence>
<comment type="pathway">
    <text evidence="2">Amino-acid biosynthesis; L-histidine biosynthesis; L-histidine from 5-phospho-alpha-D-ribose 1-diphosphate: step 1/9.</text>
</comment>
<keyword evidence="4" id="KW-0028">Amino-acid biosynthesis</keyword>
<keyword evidence="5" id="KW-0328">Glycosyltransferase</keyword>
<dbReference type="NCBIfam" id="TIGR00070">
    <property type="entry name" value="hisG"/>
    <property type="match status" value="1"/>
</dbReference>
<dbReference type="AlphaFoldDB" id="A0A381T2K2"/>
<evidence type="ECO:0000256" key="1">
    <source>
        <dbReference type="ARBA" id="ARBA00000915"/>
    </source>
</evidence>
<evidence type="ECO:0000256" key="4">
    <source>
        <dbReference type="ARBA" id="ARBA00022605"/>
    </source>
</evidence>
<keyword evidence="7" id="KW-0368">Histidine biosynthesis</keyword>
<dbReference type="Gene3D" id="3.40.190.10">
    <property type="entry name" value="Periplasmic binding protein-like II"/>
    <property type="match status" value="2"/>
</dbReference>
<evidence type="ECO:0000256" key="6">
    <source>
        <dbReference type="ARBA" id="ARBA00022679"/>
    </source>
</evidence>